<dbReference type="Pfam" id="PF00076">
    <property type="entry name" value="RRM_1"/>
    <property type="match status" value="1"/>
</dbReference>
<feature type="compositionally biased region" description="Polar residues" evidence="3">
    <location>
        <begin position="158"/>
        <end position="169"/>
    </location>
</feature>
<gene>
    <name evidence="5" type="ORF">N0F65_010946</name>
</gene>
<feature type="domain" description="RRM" evidence="4">
    <location>
        <begin position="36"/>
        <end position="117"/>
    </location>
</feature>
<accession>A0AAV2YY34</accession>
<dbReference type="InterPro" id="IPR012677">
    <property type="entry name" value="Nucleotide-bd_a/b_plait_sf"/>
</dbReference>
<reference evidence="5" key="2">
    <citation type="journal article" date="2023" name="Microbiol Resour">
        <title>Decontamination and Annotation of the Draft Genome Sequence of the Oomycete Lagenidium giganteum ARSEF 373.</title>
        <authorList>
            <person name="Morgan W.R."/>
            <person name="Tartar A."/>
        </authorList>
    </citation>
    <scope>NUCLEOTIDE SEQUENCE</scope>
    <source>
        <strain evidence="5">ARSEF 373</strain>
    </source>
</reference>
<comment type="caution">
    <text evidence="5">The sequence shown here is derived from an EMBL/GenBank/DDBJ whole genome shotgun (WGS) entry which is preliminary data.</text>
</comment>
<evidence type="ECO:0000313" key="5">
    <source>
        <dbReference type="EMBL" id="DAZ99060.1"/>
    </source>
</evidence>
<organism evidence="5 6">
    <name type="scientific">Lagenidium giganteum</name>
    <dbReference type="NCBI Taxonomy" id="4803"/>
    <lineage>
        <taxon>Eukaryota</taxon>
        <taxon>Sar</taxon>
        <taxon>Stramenopiles</taxon>
        <taxon>Oomycota</taxon>
        <taxon>Peronosporomycetes</taxon>
        <taxon>Pythiales</taxon>
        <taxon>Pythiaceae</taxon>
    </lineage>
</organism>
<keyword evidence="6" id="KW-1185">Reference proteome</keyword>
<dbReference type="SUPFAM" id="SSF54928">
    <property type="entry name" value="RNA-binding domain, RBD"/>
    <property type="match status" value="1"/>
</dbReference>
<feature type="region of interest" description="Disordered" evidence="3">
    <location>
        <begin position="151"/>
        <end position="190"/>
    </location>
</feature>
<evidence type="ECO:0000313" key="6">
    <source>
        <dbReference type="Proteomes" id="UP001146120"/>
    </source>
</evidence>
<dbReference type="InterPro" id="IPR035979">
    <property type="entry name" value="RBD_domain_sf"/>
</dbReference>
<keyword evidence="1 2" id="KW-0694">RNA-binding</keyword>
<dbReference type="PROSITE" id="PS50102">
    <property type="entry name" value="RRM"/>
    <property type="match status" value="1"/>
</dbReference>
<dbReference type="Gene3D" id="3.30.70.330">
    <property type="match status" value="1"/>
</dbReference>
<proteinExistence type="predicted"/>
<reference evidence="5" key="1">
    <citation type="submission" date="2022-11" db="EMBL/GenBank/DDBJ databases">
        <authorList>
            <person name="Morgan W.R."/>
            <person name="Tartar A."/>
        </authorList>
    </citation>
    <scope>NUCLEOTIDE SEQUENCE</scope>
    <source>
        <strain evidence="5">ARSEF 373</strain>
    </source>
</reference>
<evidence type="ECO:0000259" key="4">
    <source>
        <dbReference type="PROSITE" id="PS50102"/>
    </source>
</evidence>
<sequence>TVHNDTSDASSGGAVKHGDQAACARVRSNATDTGSHCVWVGRVPSSICTSEEIVREMFGQFGDITAIRLHHDFTDMSMDGFMFIEFDNRSSADKAIDAIESRTIAEDYEMTARLALRRGPLLHEPDTDITDLLFGRRQARGANPFSQHFDAEDEDEQMLQSLSQHSFGSQRKKKRRKRPLQPLSLDEGEE</sequence>
<dbReference type="CDD" id="cd00590">
    <property type="entry name" value="RRM_SF"/>
    <property type="match status" value="1"/>
</dbReference>
<dbReference type="Proteomes" id="UP001146120">
    <property type="component" value="Unassembled WGS sequence"/>
</dbReference>
<feature type="non-terminal residue" evidence="5">
    <location>
        <position position="1"/>
    </location>
</feature>
<dbReference type="AlphaFoldDB" id="A0AAV2YY34"/>
<dbReference type="InterPro" id="IPR000504">
    <property type="entry name" value="RRM_dom"/>
</dbReference>
<evidence type="ECO:0000256" key="1">
    <source>
        <dbReference type="ARBA" id="ARBA00022884"/>
    </source>
</evidence>
<dbReference type="GO" id="GO:0003723">
    <property type="term" value="F:RNA binding"/>
    <property type="evidence" value="ECO:0007669"/>
    <property type="project" value="UniProtKB-UniRule"/>
</dbReference>
<dbReference type="EMBL" id="DAKRPA010000091">
    <property type="protein sequence ID" value="DAZ99060.1"/>
    <property type="molecule type" value="Genomic_DNA"/>
</dbReference>
<feature type="compositionally biased region" description="Basic residues" evidence="3">
    <location>
        <begin position="170"/>
        <end position="179"/>
    </location>
</feature>
<evidence type="ECO:0000256" key="2">
    <source>
        <dbReference type="PROSITE-ProRule" id="PRU00176"/>
    </source>
</evidence>
<name>A0AAV2YY34_9STRA</name>
<dbReference type="SMART" id="SM00360">
    <property type="entry name" value="RRM"/>
    <property type="match status" value="1"/>
</dbReference>
<dbReference type="PANTHER" id="PTHR10352">
    <property type="entry name" value="EUKARYOTIC TRANSLATION INITIATION FACTOR 3 SUBUNIT G"/>
    <property type="match status" value="1"/>
</dbReference>
<protein>
    <recommendedName>
        <fullName evidence="4">RRM domain-containing protein</fullName>
    </recommendedName>
</protein>
<evidence type="ECO:0000256" key="3">
    <source>
        <dbReference type="SAM" id="MobiDB-lite"/>
    </source>
</evidence>